<evidence type="ECO:0000313" key="1">
    <source>
        <dbReference type="EMBL" id="KKZ67307.1"/>
    </source>
</evidence>
<organism evidence="1 2">
    <name type="scientific">[Emmonsia] crescens</name>
    <dbReference type="NCBI Taxonomy" id="73230"/>
    <lineage>
        <taxon>Eukaryota</taxon>
        <taxon>Fungi</taxon>
        <taxon>Dikarya</taxon>
        <taxon>Ascomycota</taxon>
        <taxon>Pezizomycotina</taxon>
        <taxon>Eurotiomycetes</taxon>
        <taxon>Eurotiomycetidae</taxon>
        <taxon>Onygenales</taxon>
        <taxon>Ajellomycetaceae</taxon>
        <taxon>Emergomyces</taxon>
    </lineage>
</organism>
<name>A0A0G2I9I0_9EURO</name>
<dbReference type="AlphaFoldDB" id="A0A0G2I9I0"/>
<dbReference type="EMBL" id="LCZI01000284">
    <property type="protein sequence ID" value="KKZ67307.1"/>
    <property type="molecule type" value="Genomic_DNA"/>
</dbReference>
<comment type="caution">
    <text evidence="1">The sequence shown here is derived from an EMBL/GenBank/DDBJ whole genome shotgun (WGS) entry which is preliminary data.</text>
</comment>
<gene>
    <name evidence="1" type="ORF">EMCG_07007</name>
</gene>
<sequence length="53" mass="6191">MGKLGRGCGGVGGRVWRVCLRRRLGRLRSRGEMMCRCRRRRRRRKCLGVGSWS</sequence>
<protein>
    <submittedName>
        <fullName evidence="1">Uncharacterized protein</fullName>
    </submittedName>
</protein>
<dbReference type="VEuPathDB" id="FungiDB:EMCG_07007"/>
<accession>A0A0G2I9I0</accession>
<evidence type="ECO:0000313" key="2">
    <source>
        <dbReference type="Proteomes" id="UP000034164"/>
    </source>
</evidence>
<dbReference type="Proteomes" id="UP000034164">
    <property type="component" value="Unassembled WGS sequence"/>
</dbReference>
<proteinExistence type="predicted"/>
<reference evidence="2" key="1">
    <citation type="journal article" date="2015" name="PLoS Genet.">
        <title>The dynamic genome and transcriptome of the human fungal pathogen Blastomyces and close relative Emmonsia.</title>
        <authorList>
            <person name="Munoz J.F."/>
            <person name="Gauthier G.M."/>
            <person name="Desjardins C.A."/>
            <person name="Gallo J.E."/>
            <person name="Holder J."/>
            <person name="Sullivan T.D."/>
            <person name="Marty A.J."/>
            <person name="Carmen J.C."/>
            <person name="Chen Z."/>
            <person name="Ding L."/>
            <person name="Gujja S."/>
            <person name="Magrini V."/>
            <person name="Misas E."/>
            <person name="Mitreva M."/>
            <person name="Priest M."/>
            <person name="Saif S."/>
            <person name="Whiston E.A."/>
            <person name="Young S."/>
            <person name="Zeng Q."/>
            <person name="Goldman W.E."/>
            <person name="Mardis E.R."/>
            <person name="Taylor J.W."/>
            <person name="McEwen J.G."/>
            <person name="Clay O.K."/>
            <person name="Klein B.S."/>
            <person name="Cuomo C.A."/>
        </authorList>
    </citation>
    <scope>NUCLEOTIDE SEQUENCE [LARGE SCALE GENOMIC DNA]</scope>
    <source>
        <strain evidence="2">UAMH 3008</strain>
    </source>
</reference>